<organism evidence="2 3">
    <name type="scientific">Rheinheimera tilapiae</name>
    <dbReference type="NCBI Taxonomy" id="875043"/>
    <lineage>
        <taxon>Bacteria</taxon>
        <taxon>Pseudomonadati</taxon>
        <taxon>Pseudomonadota</taxon>
        <taxon>Gammaproteobacteria</taxon>
        <taxon>Chromatiales</taxon>
        <taxon>Chromatiaceae</taxon>
        <taxon>Rheinheimera</taxon>
    </lineage>
</organism>
<dbReference type="Gene3D" id="1.10.472.150">
    <property type="entry name" value="Glucose-regulated metallo-peptidase M90, N-terminal domain"/>
    <property type="match status" value="1"/>
</dbReference>
<sequence>MLAEFLQNNSQLLSLLLITLLAIAAILYPTWRRKHRRQVLRQKPFPKAWRKLLQQRWPLYRALPADLQQELRRQIQRFIAEVEFVGCDGLSVTEPMQVLIAAQACLLTLKLPVNDYPGLRQVLVYPDAFAVQQDRPDVAGVVHNNMQWREGESWQQGQVILSWRHTLAGATIADDGRNLVVHEFAHQLDQQTGSVNGFPPLATTQLQQDWSLQMQVAYTRLQQDLQQGIAPWIDPYAATNPAEFFAVLSELFFEMPAYLARCQPKLYQLMQQFFQLDPQSWPLQQAELPTRAARHLN</sequence>
<proteinExistence type="predicted"/>
<dbReference type="SUPFAM" id="SSF55486">
    <property type="entry name" value="Metalloproteases ('zincins'), catalytic domain"/>
    <property type="match status" value="1"/>
</dbReference>
<protein>
    <submittedName>
        <fullName evidence="2">Zinc-dependent peptidase</fullName>
    </submittedName>
</protein>
<dbReference type="InterPro" id="IPR042252">
    <property type="entry name" value="MtfA_N"/>
</dbReference>
<keyword evidence="3" id="KW-1185">Reference proteome</keyword>
<dbReference type="InterPro" id="IPR010384">
    <property type="entry name" value="MtfA_fam"/>
</dbReference>
<dbReference type="PANTHER" id="PTHR30164:SF2">
    <property type="entry name" value="PROTEIN MTFA"/>
    <property type="match status" value="1"/>
</dbReference>
<name>A0ABV6BDB9_9GAMM</name>
<evidence type="ECO:0000256" key="1">
    <source>
        <dbReference type="SAM" id="Phobius"/>
    </source>
</evidence>
<dbReference type="InterPro" id="IPR024079">
    <property type="entry name" value="MetalloPept_cat_dom_sf"/>
</dbReference>
<feature type="transmembrane region" description="Helical" evidence="1">
    <location>
        <begin position="12"/>
        <end position="31"/>
    </location>
</feature>
<keyword evidence="1" id="KW-0812">Transmembrane</keyword>
<dbReference type="CDD" id="cd20169">
    <property type="entry name" value="Peptidase_M90_mtfA"/>
    <property type="match status" value="1"/>
</dbReference>
<dbReference type="Proteomes" id="UP001589813">
    <property type="component" value="Unassembled WGS sequence"/>
</dbReference>
<accession>A0ABV6BDB9</accession>
<dbReference type="Pfam" id="PF06167">
    <property type="entry name" value="Peptidase_M90"/>
    <property type="match status" value="1"/>
</dbReference>
<dbReference type="EMBL" id="JBHLXP010000001">
    <property type="protein sequence ID" value="MFC0048043.1"/>
    <property type="molecule type" value="Genomic_DNA"/>
</dbReference>
<evidence type="ECO:0000313" key="2">
    <source>
        <dbReference type="EMBL" id="MFC0048043.1"/>
    </source>
</evidence>
<keyword evidence="1" id="KW-1133">Transmembrane helix</keyword>
<reference evidence="2 3" key="1">
    <citation type="submission" date="2024-09" db="EMBL/GenBank/DDBJ databases">
        <authorList>
            <person name="Sun Q."/>
            <person name="Mori K."/>
        </authorList>
    </citation>
    <scope>NUCLEOTIDE SEQUENCE [LARGE SCALE GENOMIC DNA]</scope>
    <source>
        <strain evidence="2 3">KCTC 23315</strain>
    </source>
</reference>
<dbReference type="RefSeq" id="WP_377241864.1">
    <property type="nucleotide sequence ID" value="NZ_JBHLXP010000001.1"/>
</dbReference>
<comment type="caution">
    <text evidence="2">The sequence shown here is derived from an EMBL/GenBank/DDBJ whole genome shotgun (WGS) entry which is preliminary data.</text>
</comment>
<keyword evidence="1" id="KW-0472">Membrane</keyword>
<evidence type="ECO:0000313" key="3">
    <source>
        <dbReference type="Proteomes" id="UP001589813"/>
    </source>
</evidence>
<dbReference type="PANTHER" id="PTHR30164">
    <property type="entry name" value="MTFA PEPTIDASE"/>
    <property type="match status" value="1"/>
</dbReference>
<dbReference type="Gene3D" id="3.40.390.10">
    <property type="entry name" value="Collagenase (Catalytic Domain)"/>
    <property type="match status" value="1"/>
</dbReference>
<gene>
    <name evidence="2" type="ORF">ACFFJP_07050</name>
</gene>